<dbReference type="Proteomes" id="UP001642406">
    <property type="component" value="Unassembled WGS sequence"/>
</dbReference>
<name>A0ABP0BE68_9PEZI</name>
<dbReference type="InterPro" id="IPR023214">
    <property type="entry name" value="HAD_sf"/>
</dbReference>
<feature type="domain" description="FCP1 homology" evidence="3">
    <location>
        <begin position="43"/>
        <end position="214"/>
    </location>
</feature>
<keyword evidence="1" id="KW-0653">Protein transport</keyword>
<gene>
    <name evidence="4" type="ORF">SBRCBS47491_003320</name>
</gene>
<organism evidence="4 5">
    <name type="scientific">Sporothrix bragantina</name>
    <dbReference type="NCBI Taxonomy" id="671064"/>
    <lineage>
        <taxon>Eukaryota</taxon>
        <taxon>Fungi</taxon>
        <taxon>Dikarya</taxon>
        <taxon>Ascomycota</taxon>
        <taxon>Pezizomycotina</taxon>
        <taxon>Sordariomycetes</taxon>
        <taxon>Sordariomycetidae</taxon>
        <taxon>Ophiostomatales</taxon>
        <taxon>Ophiostomataceae</taxon>
        <taxon>Sporothrix</taxon>
    </lineage>
</organism>
<evidence type="ECO:0000256" key="1">
    <source>
        <dbReference type="RuleBase" id="RU365079"/>
    </source>
</evidence>
<feature type="region of interest" description="Disordered" evidence="2">
    <location>
        <begin position="1"/>
        <end position="29"/>
    </location>
</feature>
<accession>A0ABP0BE68</accession>
<dbReference type="PROSITE" id="PS50969">
    <property type="entry name" value="FCP1"/>
    <property type="match status" value="1"/>
</dbReference>
<keyword evidence="1" id="KW-0496">Mitochondrion</keyword>
<comment type="function">
    <text evidence="1">Essential component of the TIM23 complex, a complex that mediates the translocation of transit peptide-containing proteins across the mitochondrial inner membrane.</text>
</comment>
<keyword evidence="5" id="KW-1185">Reference proteome</keyword>
<dbReference type="SMART" id="SM00577">
    <property type="entry name" value="CPDc"/>
    <property type="match status" value="1"/>
</dbReference>
<sequence>MSRDSRARPPRSEISMPSAESGGVPEPSPAYLEQAGLDSQHVDTAQPLLIVVDLNGTLLHRPDGFRNPKLFVRRPHAFVFMDYMIKNFWVVVWSSARPDNVTHMCRNLLQDEAMQSLVAVWDRSRFGLTPADYNTRVQCYKRLTLLWEDPAVSQSHPQYKIGGRWSQANTVLIDDSTEKARSEPFNAITVPEFANQPGLYDNILPRVHDYLNELCFQSDVSAFMRVNPFTLVSDANTVEKPADSLAAVYAKKQKKRDKAAARRQALDQQDMVQDHSQ</sequence>
<protein>
    <recommendedName>
        <fullName evidence="1">Mitochondrial import inner membrane translocase subunit TIM50</fullName>
    </recommendedName>
</protein>
<evidence type="ECO:0000313" key="4">
    <source>
        <dbReference type="EMBL" id="CAK7217897.1"/>
    </source>
</evidence>
<dbReference type="PANTHER" id="PTHR12210">
    <property type="entry name" value="DULLARD PROTEIN PHOSPHATASE"/>
    <property type="match status" value="1"/>
</dbReference>
<dbReference type="InterPro" id="IPR050365">
    <property type="entry name" value="TIM50"/>
</dbReference>
<comment type="similarity">
    <text evidence="1">Belongs to the TIM50 family.</text>
</comment>
<dbReference type="EMBL" id="CAWUHC010000022">
    <property type="protein sequence ID" value="CAK7217897.1"/>
    <property type="molecule type" value="Genomic_DNA"/>
</dbReference>
<dbReference type="SUPFAM" id="SSF56784">
    <property type="entry name" value="HAD-like"/>
    <property type="match status" value="1"/>
</dbReference>
<dbReference type="Gene3D" id="3.40.50.1000">
    <property type="entry name" value="HAD superfamily/HAD-like"/>
    <property type="match status" value="1"/>
</dbReference>
<proteinExistence type="inferred from homology"/>
<evidence type="ECO:0000313" key="5">
    <source>
        <dbReference type="Proteomes" id="UP001642406"/>
    </source>
</evidence>
<keyword evidence="1" id="KW-0813">Transport</keyword>
<keyword evidence="1" id="KW-0811">Translocation</keyword>
<reference evidence="4 5" key="1">
    <citation type="submission" date="2024-01" db="EMBL/GenBank/DDBJ databases">
        <authorList>
            <person name="Allen C."/>
            <person name="Tagirdzhanova G."/>
        </authorList>
    </citation>
    <scope>NUCLEOTIDE SEQUENCE [LARGE SCALE GENOMIC DNA]</scope>
</reference>
<keyword evidence="1" id="KW-0809">Transit peptide</keyword>
<feature type="region of interest" description="Disordered" evidence="2">
    <location>
        <begin position="255"/>
        <end position="277"/>
    </location>
</feature>
<feature type="compositionally biased region" description="Basic and acidic residues" evidence="2">
    <location>
        <begin position="1"/>
        <end position="11"/>
    </location>
</feature>
<evidence type="ECO:0000256" key="2">
    <source>
        <dbReference type="SAM" id="MobiDB-lite"/>
    </source>
</evidence>
<comment type="subunit">
    <text evidence="1">Component of the TIM23 complex.</text>
</comment>
<dbReference type="Pfam" id="PF03031">
    <property type="entry name" value="NIF"/>
    <property type="match status" value="1"/>
</dbReference>
<evidence type="ECO:0000259" key="3">
    <source>
        <dbReference type="PROSITE" id="PS50969"/>
    </source>
</evidence>
<dbReference type="InterPro" id="IPR004274">
    <property type="entry name" value="FCP1_dom"/>
</dbReference>
<comment type="caution">
    <text evidence="4">The sequence shown here is derived from an EMBL/GenBank/DDBJ whole genome shotgun (WGS) entry which is preliminary data.</text>
</comment>
<comment type="subcellular location">
    <subcellularLocation>
        <location evidence="1">Mitochondrion inner membrane</location>
        <topology evidence="1">Single-pass membrane protein</topology>
    </subcellularLocation>
</comment>
<dbReference type="InterPro" id="IPR036412">
    <property type="entry name" value="HAD-like_sf"/>
</dbReference>